<dbReference type="Pfam" id="PF23414">
    <property type="entry name" value="Beta-prop_EML_2"/>
    <property type="match status" value="1"/>
</dbReference>
<feature type="domain" description="EML-like second beta-propeller" evidence="10">
    <location>
        <begin position="548"/>
        <end position="724"/>
    </location>
</feature>
<feature type="compositionally biased region" description="Basic and acidic residues" evidence="9">
    <location>
        <begin position="315"/>
        <end position="339"/>
    </location>
</feature>
<dbReference type="PANTHER" id="PTHR19879:SF5">
    <property type="entry name" value="WD REPEAT-CONTAINING PROTEIN 55 HOMOLOG"/>
    <property type="match status" value="1"/>
</dbReference>
<dbReference type="Gene3D" id="1.25.40.500">
    <property type="entry name" value="TFIID subunit TAF5, NTD2 domain"/>
    <property type="match status" value="1"/>
</dbReference>
<feature type="repeat" description="WD" evidence="8">
    <location>
        <begin position="625"/>
        <end position="666"/>
    </location>
</feature>
<dbReference type="PROSITE" id="PS00678">
    <property type="entry name" value="WD_REPEATS_1"/>
    <property type="match status" value="1"/>
</dbReference>
<keyword evidence="3 8" id="KW-0853">WD repeat</keyword>
<feature type="repeat" description="WD" evidence="8">
    <location>
        <begin position="583"/>
        <end position="624"/>
    </location>
</feature>
<evidence type="ECO:0000313" key="11">
    <source>
        <dbReference type="Proteomes" id="UP001652628"/>
    </source>
</evidence>
<dbReference type="AlphaFoldDB" id="A0AB39Z2A6"/>
<keyword evidence="11" id="KW-1185">Reference proteome</keyword>
<dbReference type="PROSITE" id="PS50294">
    <property type="entry name" value="WD_REPEATS_REGION"/>
    <property type="match status" value="4"/>
</dbReference>
<dbReference type="RefSeq" id="XP_016927291.2">
    <property type="nucleotide sequence ID" value="XM_017071802.4"/>
</dbReference>
<dbReference type="InterPro" id="IPR036322">
    <property type="entry name" value="WD40_repeat_dom_sf"/>
</dbReference>
<accession>A0AB39Z2A6</accession>
<sequence>MSLPSASSHAHAASPVYSNSTSNNNNKSSAGNKKSSSKNDLLRCAVGLLLKQKNYVSNERFRRSDFLLLQNKQQFAVNKMLDTDLHGGNSFTYSNVQVITNNQHTVDQQFGRFSTFVEAQAEPLRLEMKRFYGPMLCHFYLDLLKAREPRGAVELLRKYAHLVAPVDMYDAPPPTKINGCSTTANESTFNIRFAREAQDTGDTELDYFMRLVQTLSGYTRLEAAELDETVAHFRSSKYELHTTAQVVERICGYLQRRGHVLIMNLLYTWVHVHIVENEQRAFSEDHLLGLTDDLEGEEAEDDVVSKPTASLNTRGDIKPGKSLTEKTNRKRPAEEPNIKLETDIKQEIDADESAEPSKSQLNIDACLDNLKSATEQILKTQVELPRFLRISERSRGLTSAHLDPSECHLLAGFDNSAVQLWQLNQNSCRGRSFYRRYPQSKCPWELNNCVNQEEEMESDEEEGSDEDVKCSEEERRERSRARHCKYADNSYNEYGGLQLRGHTRGVTDVRFSAHYPLMYSVSKDATMRCWRAHNLHCAAIYRSHNYPIWCLDESPVGQYVVTGSKDLSARLWSLEKEHALIIYAGHTQDVECVAFHPNGNYIATGSADHSVRLWCATSGKLMRVFADCRQAVTQLAFSPDGKMLAAAGEETKVRIFDLAAGAQLAELKDHSASISSLSWSTHDRHLATACTDGTLRLWDIKKLSPMGDNSSAGSSSSATTNRVLTLNSSCQRLVDVFYGRSKTLHCIGT</sequence>
<evidence type="ECO:0000313" key="12">
    <source>
        <dbReference type="RefSeq" id="XP_016927291.2"/>
    </source>
</evidence>
<feature type="compositionally biased region" description="Low complexity" evidence="9">
    <location>
        <begin position="1"/>
        <end position="34"/>
    </location>
</feature>
<keyword evidence="6" id="KW-0804">Transcription</keyword>
<feature type="repeat" description="WD" evidence="8">
    <location>
        <begin position="499"/>
        <end position="530"/>
    </location>
</feature>
<evidence type="ECO:0000256" key="8">
    <source>
        <dbReference type="PROSITE-ProRule" id="PRU00221"/>
    </source>
</evidence>
<dbReference type="CTD" id="42750"/>
<dbReference type="InterPro" id="IPR020472">
    <property type="entry name" value="WD40_PAC1"/>
</dbReference>
<comment type="subcellular location">
    <subcellularLocation>
        <location evidence="1">Nucleus</location>
    </subcellularLocation>
</comment>
<dbReference type="InterPro" id="IPR001680">
    <property type="entry name" value="WD40_rpt"/>
</dbReference>
<feature type="repeat" description="WD" evidence="8">
    <location>
        <begin position="541"/>
        <end position="582"/>
    </location>
</feature>
<dbReference type="PANTHER" id="PTHR19879">
    <property type="entry name" value="TRANSCRIPTION INITIATION FACTOR TFIID"/>
    <property type="match status" value="1"/>
</dbReference>
<evidence type="ECO:0000256" key="3">
    <source>
        <dbReference type="ARBA" id="ARBA00022574"/>
    </source>
</evidence>
<keyword evidence="4" id="KW-0677">Repeat</keyword>
<evidence type="ECO:0000256" key="4">
    <source>
        <dbReference type="ARBA" id="ARBA00022737"/>
    </source>
</evidence>
<dbReference type="PROSITE" id="PS50082">
    <property type="entry name" value="WD_REPEATS_2"/>
    <property type="match status" value="5"/>
</dbReference>
<keyword evidence="7" id="KW-0539">Nucleus</keyword>
<gene>
    <name evidence="12" type="primary">wda</name>
</gene>
<feature type="region of interest" description="Disordered" evidence="9">
    <location>
        <begin position="1"/>
        <end position="37"/>
    </location>
</feature>
<dbReference type="GO" id="GO:0005634">
    <property type="term" value="C:nucleus"/>
    <property type="evidence" value="ECO:0007669"/>
    <property type="project" value="UniProtKB-SubCell"/>
</dbReference>
<feature type="repeat" description="WD" evidence="8">
    <location>
        <begin position="667"/>
        <end position="701"/>
    </location>
</feature>
<reference evidence="12" key="1">
    <citation type="submission" date="2025-08" db="UniProtKB">
        <authorList>
            <consortium name="RefSeq"/>
        </authorList>
    </citation>
    <scope>IDENTIFICATION</scope>
</reference>
<proteinExistence type="inferred from homology"/>
<dbReference type="InterPro" id="IPR037264">
    <property type="entry name" value="TFIID_NTD2_sf"/>
</dbReference>
<organism evidence="11 12">
    <name type="scientific">Drosophila suzukii</name>
    <name type="common">Spotted-wing drosophila fruit fly</name>
    <dbReference type="NCBI Taxonomy" id="28584"/>
    <lineage>
        <taxon>Eukaryota</taxon>
        <taxon>Metazoa</taxon>
        <taxon>Ecdysozoa</taxon>
        <taxon>Arthropoda</taxon>
        <taxon>Hexapoda</taxon>
        <taxon>Insecta</taxon>
        <taxon>Pterygota</taxon>
        <taxon>Neoptera</taxon>
        <taxon>Endopterygota</taxon>
        <taxon>Diptera</taxon>
        <taxon>Brachycera</taxon>
        <taxon>Muscomorpha</taxon>
        <taxon>Ephydroidea</taxon>
        <taxon>Drosophilidae</taxon>
        <taxon>Drosophila</taxon>
        <taxon>Sophophora</taxon>
    </lineage>
</organism>
<dbReference type="InterPro" id="IPR019775">
    <property type="entry name" value="WD40_repeat_CS"/>
</dbReference>
<feature type="region of interest" description="Disordered" evidence="9">
    <location>
        <begin position="454"/>
        <end position="474"/>
    </location>
</feature>
<dbReference type="PRINTS" id="PR00320">
    <property type="entry name" value="GPROTEINBRPT"/>
</dbReference>
<comment type="similarity">
    <text evidence="2">Belongs to the WD repeat TAF5 family.</text>
</comment>
<evidence type="ECO:0000256" key="2">
    <source>
        <dbReference type="ARBA" id="ARBA00009435"/>
    </source>
</evidence>
<dbReference type="Pfam" id="PF00400">
    <property type="entry name" value="WD40"/>
    <property type="match status" value="1"/>
</dbReference>
<dbReference type="SUPFAM" id="SSF50978">
    <property type="entry name" value="WD40 repeat-like"/>
    <property type="match status" value="1"/>
</dbReference>
<evidence type="ECO:0000256" key="9">
    <source>
        <dbReference type="SAM" id="MobiDB-lite"/>
    </source>
</evidence>
<dbReference type="InterPro" id="IPR055442">
    <property type="entry name" value="Beta-prop_EML-like_2nd"/>
</dbReference>
<dbReference type="CDD" id="cd00200">
    <property type="entry name" value="WD40"/>
    <property type="match status" value="1"/>
</dbReference>
<dbReference type="Proteomes" id="UP001652628">
    <property type="component" value="Chromosome 3"/>
</dbReference>
<dbReference type="SMART" id="SM00320">
    <property type="entry name" value="WD40"/>
    <property type="match status" value="6"/>
</dbReference>
<dbReference type="GeneID" id="108008018"/>
<evidence type="ECO:0000256" key="7">
    <source>
        <dbReference type="ARBA" id="ARBA00023242"/>
    </source>
</evidence>
<keyword evidence="5" id="KW-0805">Transcription regulation</keyword>
<feature type="region of interest" description="Disordered" evidence="9">
    <location>
        <begin position="298"/>
        <end position="339"/>
    </location>
</feature>
<dbReference type="Gene3D" id="2.130.10.10">
    <property type="entry name" value="YVTN repeat-like/Quinoprotein amine dehydrogenase"/>
    <property type="match status" value="2"/>
</dbReference>
<protein>
    <submittedName>
        <fullName evidence="12">TAF5-like RNA polymerase II p300/CBP-associated factor-associated factor 65 kDa subunit 5L</fullName>
    </submittedName>
</protein>
<evidence type="ECO:0000256" key="1">
    <source>
        <dbReference type="ARBA" id="ARBA00004123"/>
    </source>
</evidence>
<dbReference type="InterPro" id="IPR015943">
    <property type="entry name" value="WD40/YVTN_repeat-like_dom_sf"/>
</dbReference>
<name>A0AB39Z2A6_DROSZ</name>
<dbReference type="SUPFAM" id="SSF160897">
    <property type="entry name" value="Taf5 N-terminal domain-like"/>
    <property type="match status" value="1"/>
</dbReference>
<feature type="compositionally biased region" description="Acidic residues" evidence="9">
    <location>
        <begin position="454"/>
        <end position="465"/>
    </location>
</feature>
<evidence type="ECO:0000256" key="6">
    <source>
        <dbReference type="ARBA" id="ARBA00023163"/>
    </source>
</evidence>
<evidence type="ECO:0000256" key="5">
    <source>
        <dbReference type="ARBA" id="ARBA00023015"/>
    </source>
</evidence>
<evidence type="ECO:0000259" key="10">
    <source>
        <dbReference type="Pfam" id="PF23414"/>
    </source>
</evidence>